<dbReference type="AlphaFoldDB" id="G0U8J5"/>
<protein>
    <submittedName>
        <fullName evidence="1">Uncharacterized protein</fullName>
    </submittedName>
</protein>
<accession>G0U8J5</accession>
<proteinExistence type="predicted"/>
<sequence>MELHASVECPVRPGGMPAAGFGQSPNFSSSTLTEKVDYCTFPHPAAVICTVELPCGCVAVVAGGRSASVVLLSPLHLNQVPGATEAQPLPSISSQVDWTTHDGTTIIVSSGLITCLAAVLLPGGTAALCVAGTSGGSLCLFVLKGRSPDGTLGVYKICETSLCEFVDGLISARDIILDVSIGLDPAGRLEFIAATTSSVVVMIDARHFDDSLRSSGDAVVQSAAKPVFHHNNAATVLPLNETFYASFTTAEVVRILAPQRYRSSFSIDVALLIVFDNGELRYVLRRVIGGSLQLLQEHHQQRQARHSEVGLGMLHHDGEVSCYASINPLSLPHVLYAYSLSEVEINVGSIAVGTGMAGCVVINDAALYFDPTAHNMSLVVAGAEASAPDRREHGCGKGSWWGIVHPVVKSRGTFELFGEHIRAWAFAGPKSGMLPRGQRGLAALVVAADGKLLFTCGKELHVCSVMEAMRATEVDAGGAHGTLRRVYGCGSVVTGVCCTETRFAGKVMALVTSGTSLSVLLL</sequence>
<gene>
    <name evidence="1" type="ORF">TVY486_1114050</name>
</gene>
<organism evidence="1">
    <name type="scientific">Trypanosoma vivax (strain Y486)</name>
    <dbReference type="NCBI Taxonomy" id="1055687"/>
    <lineage>
        <taxon>Eukaryota</taxon>
        <taxon>Discoba</taxon>
        <taxon>Euglenozoa</taxon>
        <taxon>Kinetoplastea</taxon>
        <taxon>Metakinetoplastina</taxon>
        <taxon>Trypanosomatida</taxon>
        <taxon>Trypanosomatidae</taxon>
        <taxon>Trypanosoma</taxon>
        <taxon>Duttonella</taxon>
    </lineage>
</organism>
<dbReference type="VEuPathDB" id="TriTrypDB:TvY486_1114050"/>
<dbReference type="EMBL" id="HE573027">
    <property type="protein sequence ID" value="CCC53921.1"/>
    <property type="molecule type" value="Genomic_DNA"/>
</dbReference>
<evidence type="ECO:0000313" key="1">
    <source>
        <dbReference type="EMBL" id="CCC53921.1"/>
    </source>
</evidence>
<reference evidence="1" key="1">
    <citation type="journal article" date="2012" name="Proc. Natl. Acad. Sci. U.S.A.">
        <title>Antigenic diversity is generated by distinct evolutionary mechanisms in African trypanosome species.</title>
        <authorList>
            <person name="Jackson A.P."/>
            <person name="Berry A."/>
            <person name="Aslett M."/>
            <person name="Allison H.C."/>
            <person name="Burton P."/>
            <person name="Vavrova-Anderson J."/>
            <person name="Brown R."/>
            <person name="Browne H."/>
            <person name="Corton N."/>
            <person name="Hauser H."/>
            <person name="Gamble J."/>
            <person name="Gilderthorp R."/>
            <person name="Marcello L."/>
            <person name="McQuillan J."/>
            <person name="Otto T.D."/>
            <person name="Quail M.A."/>
            <person name="Sanders M.J."/>
            <person name="van Tonder A."/>
            <person name="Ginger M.L."/>
            <person name="Field M.C."/>
            <person name="Barry J.D."/>
            <person name="Hertz-Fowler C."/>
            <person name="Berriman M."/>
        </authorList>
    </citation>
    <scope>NUCLEOTIDE SEQUENCE</scope>
    <source>
        <strain evidence="1">Y486</strain>
    </source>
</reference>
<name>G0U8J5_TRYVY</name>